<evidence type="ECO:0000313" key="1">
    <source>
        <dbReference type="EnsemblProtists" id="HpaP807989"/>
    </source>
</evidence>
<dbReference type="VEuPathDB" id="FungiDB:HpaG807989"/>
<accession>M4BNK1</accession>
<dbReference type="EMBL" id="JH598462">
    <property type="status" value="NOT_ANNOTATED_CDS"/>
    <property type="molecule type" value="Genomic_DNA"/>
</dbReference>
<protein>
    <submittedName>
        <fullName evidence="1">Uncharacterized protein</fullName>
    </submittedName>
</protein>
<proteinExistence type="predicted"/>
<reference evidence="2" key="1">
    <citation type="journal article" date="2010" name="Science">
        <title>Signatures of adaptation to obligate biotrophy in the Hyaloperonospora arabidopsidis genome.</title>
        <authorList>
            <person name="Baxter L."/>
            <person name="Tripathy S."/>
            <person name="Ishaque N."/>
            <person name="Boot N."/>
            <person name="Cabral A."/>
            <person name="Kemen E."/>
            <person name="Thines M."/>
            <person name="Ah-Fong A."/>
            <person name="Anderson R."/>
            <person name="Badejoko W."/>
            <person name="Bittner-Eddy P."/>
            <person name="Boore J.L."/>
            <person name="Chibucos M.C."/>
            <person name="Coates M."/>
            <person name="Dehal P."/>
            <person name="Delehaunty K."/>
            <person name="Dong S."/>
            <person name="Downton P."/>
            <person name="Dumas B."/>
            <person name="Fabro G."/>
            <person name="Fronick C."/>
            <person name="Fuerstenberg S.I."/>
            <person name="Fulton L."/>
            <person name="Gaulin E."/>
            <person name="Govers F."/>
            <person name="Hughes L."/>
            <person name="Humphray S."/>
            <person name="Jiang R.H."/>
            <person name="Judelson H."/>
            <person name="Kamoun S."/>
            <person name="Kyung K."/>
            <person name="Meijer H."/>
            <person name="Minx P."/>
            <person name="Morris P."/>
            <person name="Nelson J."/>
            <person name="Phuntumart V."/>
            <person name="Qutob D."/>
            <person name="Rehmany A."/>
            <person name="Rougon-Cardoso A."/>
            <person name="Ryden P."/>
            <person name="Torto-Alalibo T."/>
            <person name="Studholme D."/>
            <person name="Wang Y."/>
            <person name="Win J."/>
            <person name="Wood J."/>
            <person name="Clifton S.W."/>
            <person name="Rogers J."/>
            <person name="Van den Ackerveken G."/>
            <person name="Jones J.D."/>
            <person name="McDowell J.M."/>
            <person name="Beynon J."/>
            <person name="Tyler B.M."/>
        </authorList>
    </citation>
    <scope>NUCLEOTIDE SEQUENCE [LARGE SCALE GENOMIC DNA]</scope>
    <source>
        <strain evidence="2">Emoy2</strain>
    </source>
</reference>
<evidence type="ECO:0000313" key="2">
    <source>
        <dbReference type="Proteomes" id="UP000011713"/>
    </source>
</evidence>
<keyword evidence="2" id="KW-1185">Reference proteome</keyword>
<sequence length="69" mass="7791">MTFLQLTCGVEADKLPICFAFKNSNQFVALETGENSQLHLWSRTGVDSRILWRSHGPDLSRKPSFVDGH</sequence>
<dbReference type="AlphaFoldDB" id="M4BNK1"/>
<name>M4BNK1_HYAAE</name>
<dbReference type="EnsemblProtists" id="HpaT807989">
    <property type="protein sequence ID" value="HpaP807989"/>
    <property type="gene ID" value="HpaG807989"/>
</dbReference>
<dbReference type="HOGENOM" id="CLU_2781345_0_0_1"/>
<organism evidence="1 2">
    <name type="scientific">Hyaloperonospora arabidopsidis (strain Emoy2)</name>
    <name type="common">Downy mildew agent</name>
    <name type="synonym">Peronospora arabidopsidis</name>
    <dbReference type="NCBI Taxonomy" id="559515"/>
    <lineage>
        <taxon>Eukaryota</taxon>
        <taxon>Sar</taxon>
        <taxon>Stramenopiles</taxon>
        <taxon>Oomycota</taxon>
        <taxon>Peronosporomycetes</taxon>
        <taxon>Peronosporales</taxon>
        <taxon>Peronosporaceae</taxon>
        <taxon>Hyaloperonospora</taxon>
    </lineage>
</organism>
<dbReference type="Proteomes" id="UP000011713">
    <property type="component" value="Unassembled WGS sequence"/>
</dbReference>
<reference evidence="1" key="2">
    <citation type="submission" date="2015-06" db="UniProtKB">
        <authorList>
            <consortium name="EnsemblProtists"/>
        </authorList>
    </citation>
    <scope>IDENTIFICATION</scope>
    <source>
        <strain evidence="1">Emoy2</strain>
    </source>
</reference>
<dbReference type="InParanoid" id="M4BNK1"/>